<evidence type="ECO:0000256" key="6">
    <source>
        <dbReference type="ARBA" id="ARBA00023136"/>
    </source>
</evidence>
<dbReference type="GO" id="GO:0006457">
    <property type="term" value="P:protein folding"/>
    <property type="evidence" value="ECO:0007669"/>
    <property type="project" value="InterPro"/>
</dbReference>
<evidence type="ECO:0000256" key="8">
    <source>
        <dbReference type="SAM" id="Phobius"/>
    </source>
</evidence>
<protein>
    <recommendedName>
        <fullName evidence="11">Disulfide bond formation protein B</fullName>
    </recommendedName>
</protein>
<dbReference type="RefSeq" id="WP_117001907.1">
    <property type="nucleotide sequence ID" value="NZ_BMJS01000007.1"/>
</dbReference>
<dbReference type="GO" id="GO:0005886">
    <property type="term" value="C:plasma membrane"/>
    <property type="evidence" value="ECO:0007669"/>
    <property type="project" value="UniProtKB-SubCell"/>
</dbReference>
<name>A0A8J2Z3P0_9GAMM</name>
<evidence type="ECO:0000256" key="5">
    <source>
        <dbReference type="ARBA" id="ARBA00022989"/>
    </source>
</evidence>
<keyword evidence="4" id="KW-0813">Transport</keyword>
<dbReference type="PANTHER" id="PTHR36570:SF3">
    <property type="entry name" value="DISULFIDE BOND FORMATION PROTEIN B"/>
    <property type="match status" value="1"/>
</dbReference>
<gene>
    <name evidence="9" type="ORF">GCM10010995_09370</name>
</gene>
<evidence type="ECO:0000256" key="2">
    <source>
        <dbReference type="ARBA" id="ARBA00022475"/>
    </source>
</evidence>
<feature type="transmembrane region" description="Helical" evidence="8">
    <location>
        <begin position="75"/>
        <end position="97"/>
    </location>
</feature>
<evidence type="ECO:0000313" key="10">
    <source>
        <dbReference type="Proteomes" id="UP000636949"/>
    </source>
</evidence>
<dbReference type="GO" id="GO:0015035">
    <property type="term" value="F:protein-disulfide reductase activity"/>
    <property type="evidence" value="ECO:0007669"/>
    <property type="project" value="InterPro"/>
</dbReference>
<evidence type="ECO:0000256" key="1">
    <source>
        <dbReference type="ARBA" id="ARBA00004651"/>
    </source>
</evidence>
<keyword evidence="6 8" id="KW-0472">Membrane</keyword>
<accession>A0A8J2Z3P0</accession>
<keyword evidence="3 8" id="KW-0812">Transmembrane</keyword>
<sequence>MRIYSFILGVIALLGALVALKQVWMQINPSEYIGSCEAGVDSLFQNLPFLDFLKSLFTSGPDCSQVDWQLFGLSMASYSFIIFIVLSTLHFWQFLFYNHRNLINKTKNMKTEG</sequence>
<evidence type="ECO:0000256" key="7">
    <source>
        <dbReference type="ARBA" id="ARBA00023284"/>
    </source>
</evidence>
<dbReference type="OrthoDB" id="3711263at2"/>
<dbReference type="EMBL" id="BMJS01000007">
    <property type="protein sequence ID" value="GGF94254.1"/>
    <property type="molecule type" value="Genomic_DNA"/>
</dbReference>
<keyword evidence="4" id="KW-0249">Electron transport</keyword>
<proteinExistence type="predicted"/>
<evidence type="ECO:0000313" key="9">
    <source>
        <dbReference type="EMBL" id="GGF94254.1"/>
    </source>
</evidence>
<dbReference type="Gene3D" id="1.20.1550.10">
    <property type="entry name" value="DsbB-like"/>
    <property type="match status" value="1"/>
</dbReference>
<keyword evidence="5 8" id="KW-1133">Transmembrane helix</keyword>
<comment type="subcellular location">
    <subcellularLocation>
        <location evidence="1">Cell membrane</location>
        <topology evidence="1">Multi-pass membrane protein</topology>
    </subcellularLocation>
</comment>
<evidence type="ECO:0008006" key="11">
    <source>
        <dbReference type="Google" id="ProtNLM"/>
    </source>
</evidence>
<reference evidence="9" key="2">
    <citation type="submission" date="2020-09" db="EMBL/GenBank/DDBJ databases">
        <authorList>
            <person name="Sun Q."/>
            <person name="Zhou Y."/>
        </authorList>
    </citation>
    <scope>NUCLEOTIDE SEQUENCE</scope>
    <source>
        <strain evidence="9">CGMCC 1.15758</strain>
    </source>
</reference>
<keyword evidence="7" id="KW-0676">Redox-active center</keyword>
<dbReference type="SUPFAM" id="SSF158442">
    <property type="entry name" value="DsbB-like"/>
    <property type="match status" value="1"/>
</dbReference>
<comment type="caution">
    <text evidence="9">The sequence shown here is derived from an EMBL/GenBank/DDBJ whole genome shotgun (WGS) entry which is preliminary data.</text>
</comment>
<dbReference type="PANTHER" id="PTHR36570">
    <property type="entry name" value="DISULFIDE BOND FORMATION PROTEIN B"/>
    <property type="match status" value="1"/>
</dbReference>
<evidence type="ECO:0000256" key="4">
    <source>
        <dbReference type="ARBA" id="ARBA00022982"/>
    </source>
</evidence>
<dbReference type="Pfam" id="PF02600">
    <property type="entry name" value="DsbB"/>
    <property type="match status" value="1"/>
</dbReference>
<keyword evidence="2" id="KW-1003">Cell membrane</keyword>
<evidence type="ECO:0000256" key="3">
    <source>
        <dbReference type="ARBA" id="ARBA00022692"/>
    </source>
</evidence>
<dbReference type="Proteomes" id="UP000636949">
    <property type="component" value="Unassembled WGS sequence"/>
</dbReference>
<dbReference type="InterPro" id="IPR003752">
    <property type="entry name" value="DiS_bond_form_DsbB/BdbC"/>
</dbReference>
<reference evidence="9" key="1">
    <citation type="journal article" date="2014" name="Int. J. Syst. Evol. Microbiol.">
        <title>Complete genome sequence of Corynebacterium casei LMG S-19264T (=DSM 44701T), isolated from a smear-ripened cheese.</title>
        <authorList>
            <consortium name="US DOE Joint Genome Institute (JGI-PGF)"/>
            <person name="Walter F."/>
            <person name="Albersmeier A."/>
            <person name="Kalinowski J."/>
            <person name="Ruckert C."/>
        </authorList>
    </citation>
    <scope>NUCLEOTIDE SEQUENCE</scope>
    <source>
        <strain evidence="9">CGMCC 1.15758</strain>
    </source>
</reference>
<organism evidence="9 10">
    <name type="scientific">Cysteiniphilum litorale</name>
    <dbReference type="NCBI Taxonomy" id="2056700"/>
    <lineage>
        <taxon>Bacteria</taxon>
        <taxon>Pseudomonadati</taxon>
        <taxon>Pseudomonadota</taxon>
        <taxon>Gammaproteobacteria</taxon>
        <taxon>Thiotrichales</taxon>
        <taxon>Fastidiosibacteraceae</taxon>
        <taxon>Cysteiniphilum</taxon>
    </lineage>
</organism>
<dbReference type="InterPro" id="IPR023380">
    <property type="entry name" value="DsbB-like_sf"/>
</dbReference>
<dbReference type="InterPro" id="IPR050183">
    <property type="entry name" value="DsbB"/>
</dbReference>
<keyword evidence="10" id="KW-1185">Reference proteome</keyword>
<dbReference type="AlphaFoldDB" id="A0A8J2Z3P0"/>